<dbReference type="AlphaFoldDB" id="A0A2M8Q8I4"/>
<reference evidence="1 2" key="1">
    <citation type="submission" date="2017-11" db="EMBL/GenBank/DDBJ databases">
        <title>Evolution of Phototrophy in the Chloroflexi Phylum Driven by Horizontal Gene Transfer.</title>
        <authorList>
            <person name="Ward L.M."/>
            <person name="Hemp J."/>
            <person name="Shih P.M."/>
            <person name="Mcglynn S.E."/>
            <person name="Fischer W."/>
        </authorList>
    </citation>
    <scope>NUCLEOTIDE SEQUENCE [LARGE SCALE GENOMIC DNA]</scope>
    <source>
        <strain evidence="1">JP3_7</strain>
    </source>
</reference>
<accession>A0A2M8Q8I4</accession>
<feature type="non-terminal residue" evidence="1">
    <location>
        <position position="1"/>
    </location>
</feature>
<evidence type="ECO:0000313" key="2">
    <source>
        <dbReference type="Proteomes" id="UP000230790"/>
    </source>
</evidence>
<keyword evidence="1" id="KW-0808">Transferase</keyword>
<dbReference type="PANTHER" id="PTHR12526:SF600">
    <property type="entry name" value="GLYCOSYL TRANSFERASE GROUP 1"/>
    <property type="match status" value="1"/>
</dbReference>
<dbReference type="Gene3D" id="3.40.50.2000">
    <property type="entry name" value="Glycogen Phosphorylase B"/>
    <property type="match status" value="2"/>
</dbReference>
<dbReference type="EMBL" id="PGTN01000455">
    <property type="protein sequence ID" value="PJF46119.1"/>
    <property type="molecule type" value="Genomic_DNA"/>
</dbReference>
<dbReference type="Proteomes" id="UP000230790">
    <property type="component" value="Unassembled WGS sequence"/>
</dbReference>
<sequence length="103" mass="11193">RVGGGTRFKALEALACAAPVVSTTLGVEGVDVRDGQELLIADEPEAFAAAVLRLLEDAQKGGALRRRLGAQGRRFVEQHYGWEQILPKLEEALILAQQKKLRS</sequence>
<dbReference type="SUPFAM" id="SSF53756">
    <property type="entry name" value="UDP-Glycosyltransferase/glycogen phosphorylase"/>
    <property type="match status" value="1"/>
</dbReference>
<dbReference type="PANTHER" id="PTHR12526">
    <property type="entry name" value="GLYCOSYLTRANSFERASE"/>
    <property type="match status" value="1"/>
</dbReference>
<name>A0A2M8Q8I4_9CHLR</name>
<dbReference type="Pfam" id="PF13692">
    <property type="entry name" value="Glyco_trans_1_4"/>
    <property type="match status" value="1"/>
</dbReference>
<evidence type="ECO:0000313" key="1">
    <source>
        <dbReference type="EMBL" id="PJF46119.1"/>
    </source>
</evidence>
<organism evidence="1 2">
    <name type="scientific">Candidatus Thermofonsia Clade 3 bacterium</name>
    <dbReference type="NCBI Taxonomy" id="2364212"/>
    <lineage>
        <taxon>Bacteria</taxon>
        <taxon>Bacillati</taxon>
        <taxon>Chloroflexota</taxon>
        <taxon>Candidatus Thermofontia</taxon>
        <taxon>Candidatus Thermofonsia Clade 3</taxon>
    </lineage>
</organism>
<protein>
    <submittedName>
        <fullName evidence="1">Glycosyl transferase family 1</fullName>
    </submittedName>
</protein>
<proteinExistence type="predicted"/>
<gene>
    <name evidence="1" type="ORF">CUN48_15420</name>
</gene>
<dbReference type="GO" id="GO:0016757">
    <property type="term" value="F:glycosyltransferase activity"/>
    <property type="evidence" value="ECO:0007669"/>
    <property type="project" value="TreeGrafter"/>
</dbReference>
<comment type="caution">
    <text evidence="1">The sequence shown here is derived from an EMBL/GenBank/DDBJ whole genome shotgun (WGS) entry which is preliminary data.</text>
</comment>